<dbReference type="Gene3D" id="1.20.5.320">
    <property type="entry name" value="6-Phosphogluconate Dehydrogenase, domain 3"/>
    <property type="match status" value="1"/>
</dbReference>
<gene>
    <name evidence="3" type="ORF">QEG99_03405</name>
</gene>
<dbReference type="RefSeq" id="WP_280101786.1">
    <property type="nucleotide sequence ID" value="NZ_CP122979.1"/>
</dbReference>
<keyword evidence="4" id="KW-1185">Reference proteome</keyword>
<evidence type="ECO:0000313" key="4">
    <source>
        <dbReference type="Proteomes" id="UP001179842"/>
    </source>
</evidence>
<dbReference type="Proteomes" id="UP001179842">
    <property type="component" value="Chromosome"/>
</dbReference>
<evidence type="ECO:0000313" key="3">
    <source>
        <dbReference type="EMBL" id="WGI36485.1"/>
    </source>
</evidence>
<dbReference type="EMBL" id="CP122979">
    <property type="protein sequence ID" value="WGI36485.1"/>
    <property type="molecule type" value="Genomic_DNA"/>
</dbReference>
<accession>A0ABY8LTB1</accession>
<feature type="coiled-coil region" evidence="1">
    <location>
        <begin position="111"/>
        <end position="168"/>
    </location>
</feature>
<protein>
    <submittedName>
        <fullName evidence="3">Collagen-like protein</fullName>
    </submittedName>
</protein>
<reference evidence="3" key="1">
    <citation type="submission" date="2023-04" db="EMBL/GenBank/DDBJ databases">
        <title>Completed genome of Mycoplasma lagogenitalium type strain 12MS.</title>
        <authorList>
            <person name="Spergser J."/>
        </authorList>
    </citation>
    <scope>NUCLEOTIDE SEQUENCE</scope>
    <source>
        <strain evidence="3">12MS</strain>
    </source>
</reference>
<keyword evidence="1" id="KW-0175">Coiled coil</keyword>
<feature type="compositionally biased region" description="Basic and acidic residues" evidence="2">
    <location>
        <begin position="307"/>
        <end position="331"/>
    </location>
</feature>
<sequence length="521" mass="60518">MARNNRINSRNYKEPFLIVKVKQENSHGLNLSTFYYHKLIYGSIMRAKDLSTDSTSRVESEKISIKILKTVWSVEINDLIIRANKIFNIVSVDVDQFNIQEQKIEAVFLSNLQDNQQLANYLKNVEELKEVEKNVTNFLTIDQFNNEKNQMEQNFNNLLNLKQNSLNENQLNNLQMNHNDFATNDNLNTIKNNLTNEFNKNIKVINQEVEKLKNVEPKLLKQINLKQNNLTESQLDNINLNHDNYLNIDTFNNFKNEVNNKIIVVENKVPDLLNEIEENKQELETVKVDLSNLSNKLTEENFLNSIKGEKGDKGEQGERGEKGEKGDKGDGFDSAQLKNEIIKVVNSFAVDLGSCYDMYKEIDLIRIKKIPQIQWSNDNQNIEKSFAINISELLLKAYIAQIKRTGENKVQFIEDLYTIIKDSGYRLTYANFRETFTGNSTFDNRPNSWFRIDLGRNYGADEIEPNSQAIKGKILEWLDNLPQLPNYENIAHYKHCTVRLRSPQEAEKFVHAEAPIRRRGN</sequence>
<proteinExistence type="predicted"/>
<feature type="region of interest" description="Disordered" evidence="2">
    <location>
        <begin position="304"/>
        <end position="332"/>
    </location>
</feature>
<organism evidence="3 4">
    <name type="scientific">Mesomycoplasma lagogenitalium</name>
    <dbReference type="NCBI Taxonomy" id="171286"/>
    <lineage>
        <taxon>Bacteria</taxon>
        <taxon>Bacillati</taxon>
        <taxon>Mycoplasmatota</taxon>
        <taxon>Mycoplasmoidales</taxon>
        <taxon>Metamycoplasmataceae</taxon>
        <taxon>Mesomycoplasma</taxon>
    </lineage>
</organism>
<evidence type="ECO:0000256" key="2">
    <source>
        <dbReference type="SAM" id="MobiDB-lite"/>
    </source>
</evidence>
<name>A0ABY8LTB1_9BACT</name>
<evidence type="ECO:0000256" key="1">
    <source>
        <dbReference type="SAM" id="Coils"/>
    </source>
</evidence>
<feature type="coiled-coil region" evidence="1">
    <location>
        <begin position="273"/>
        <end position="300"/>
    </location>
</feature>